<organism evidence="2 3">
    <name type="scientific">Dorcoceras hygrometricum</name>
    <dbReference type="NCBI Taxonomy" id="472368"/>
    <lineage>
        <taxon>Eukaryota</taxon>
        <taxon>Viridiplantae</taxon>
        <taxon>Streptophyta</taxon>
        <taxon>Embryophyta</taxon>
        <taxon>Tracheophyta</taxon>
        <taxon>Spermatophyta</taxon>
        <taxon>Magnoliopsida</taxon>
        <taxon>eudicotyledons</taxon>
        <taxon>Gunneridae</taxon>
        <taxon>Pentapetalae</taxon>
        <taxon>asterids</taxon>
        <taxon>lamiids</taxon>
        <taxon>Lamiales</taxon>
        <taxon>Gesneriaceae</taxon>
        <taxon>Didymocarpoideae</taxon>
        <taxon>Trichosporeae</taxon>
        <taxon>Loxocarpinae</taxon>
        <taxon>Dorcoceras</taxon>
    </lineage>
</organism>
<dbReference type="Proteomes" id="UP000250235">
    <property type="component" value="Unassembled WGS sequence"/>
</dbReference>
<reference evidence="2 3" key="1">
    <citation type="journal article" date="2015" name="Proc. Natl. Acad. Sci. U.S.A.">
        <title>The resurrection genome of Boea hygrometrica: A blueprint for survival of dehydration.</title>
        <authorList>
            <person name="Xiao L."/>
            <person name="Yang G."/>
            <person name="Zhang L."/>
            <person name="Yang X."/>
            <person name="Zhao S."/>
            <person name="Ji Z."/>
            <person name="Zhou Q."/>
            <person name="Hu M."/>
            <person name="Wang Y."/>
            <person name="Chen M."/>
            <person name="Xu Y."/>
            <person name="Jin H."/>
            <person name="Xiao X."/>
            <person name="Hu G."/>
            <person name="Bao F."/>
            <person name="Hu Y."/>
            <person name="Wan P."/>
            <person name="Li L."/>
            <person name="Deng X."/>
            <person name="Kuang T."/>
            <person name="Xiang C."/>
            <person name="Zhu J.K."/>
            <person name="Oliver M.J."/>
            <person name="He Y."/>
        </authorList>
    </citation>
    <scope>NUCLEOTIDE SEQUENCE [LARGE SCALE GENOMIC DNA]</scope>
    <source>
        <strain evidence="3">cv. XS01</strain>
    </source>
</reference>
<dbReference type="EMBL" id="KV001338">
    <property type="protein sequence ID" value="KZV39063.1"/>
    <property type="molecule type" value="Genomic_DNA"/>
</dbReference>
<accession>A0A2Z7BWR9</accession>
<feature type="compositionally biased region" description="Basic and acidic residues" evidence="1">
    <location>
        <begin position="75"/>
        <end position="84"/>
    </location>
</feature>
<feature type="compositionally biased region" description="Basic and acidic residues" evidence="1">
    <location>
        <begin position="109"/>
        <end position="119"/>
    </location>
</feature>
<name>A0A2Z7BWR9_9LAMI</name>
<sequence length="119" mass="13416">MVYAVISIRKPIYATKFFKTHCVWIGGGMSIELQSDFSKGKSGNISSDELTDCARYINQLVGDQLGMEQRWSLEAAKEQERTEEAQLQTKRGADIEAAPEEDQLEDENKEAGEEKERAL</sequence>
<proteinExistence type="predicted"/>
<gene>
    <name evidence="2" type="ORF">F511_35457</name>
</gene>
<feature type="region of interest" description="Disordered" evidence="1">
    <location>
        <begin position="75"/>
        <end position="119"/>
    </location>
</feature>
<keyword evidence="3" id="KW-1185">Reference proteome</keyword>
<protein>
    <submittedName>
        <fullName evidence="2">Uncharacterized protein</fullName>
    </submittedName>
</protein>
<evidence type="ECO:0000313" key="3">
    <source>
        <dbReference type="Proteomes" id="UP000250235"/>
    </source>
</evidence>
<evidence type="ECO:0000313" key="2">
    <source>
        <dbReference type="EMBL" id="KZV39063.1"/>
    </source>
</evidence>
<dbReference type="AlphaFoldDB" id="A0A2Z7BWR9"/>
<feature type="compositionally biased region" description="Acidic residues" evidence="1">
    <location>
        <begin position="97"/>
        <end position="108"/>
    </location>
</feature>
<evidence type="ECO:0000256" key="1">
    <source>
        <dbReference type="SAM" id="MobiDB-lite"/>
    </source>
</evidence>